<dbReference type="AlphaFoldDB" id="A0AAV9WX31"/>
<comment type="caution">
    <text evidence="1">The sequence shown here is derived from an EMBL/GenBank/DDBJ whole genome shotgun (WGS) entry which is preliminary data.</text>
</comment>
<dbReference type="EMBL" id="JAVHJO010000015">
    <property type="protein sequence ID" value="KAK6527632.1"/>
    <property type="molecule type" value="Genomic_DNA"/>
</dbReference>
<evidence type="ECO:0000313" key="2">
    <source>
        <dbReference type="Proteomes" id="UP001365542"/>
    </source>
</evidence>
<accession>A0AAV9WX31</accession>
<sequence length="271" mass="31198">MNFESSTGLCRPEDNFLVAGTRIAPISDVEFANLPQLPEVQLYAITDNSQFKDIFPHLEIRYGDDATGKRALRLYNAFIRQLDNNDDRGKIGVTPKSITHHRVSHITLENRDFEKYEEEPISESPIGILDIKELLCEWEITTSQESVVQLKFLGDESNGWTFRLFREYAFHPPPVGDFFLDFEYPLVTDGSLRLFRLISSGETLCGDDMGKFRDWCLMTNENSVGWKIPVPNEYINSHTVLEEELEMAKELWPAFWMDHPEEGGPPDRSES</sequence>
<reference evidence="1 2" key="1">
    <citation type="submission" date="2019-10" db="EMBL/GenBank/DDBJ databases">
        <authorList>
            <person name="Palmer J.M."/>
        </authorList>
    </citation>
    <scope>NUCLEOTIDE SEQUENCE [LARGE SCALE GENOMIC DNA]</scope>
    <source>
        <strain evidence="1 2">TWF694</strain>
    </source>
</reference>
<name>A0AAV9WX31_9PEZI</name>
<proteinExistence type="predicted"/>
<protein>
    <submittedName>
        <fullName evidence="1">Uncharacterized protein</fullName>
    </submittedName>
</protein>
<gene>
    <name evidence="1" type="ORF">TWF694_004615</name>
</gene>
<organism evidence="1 2">
    <name type="scientific">Orbilia ellipsospora</name>
    <dbReference type="NCBI Taxonomy" id="2528407"/>
    <lineage>
        <taxon>Eukaryota</taxon>
        <taxon>Fungi</taxon>
        <taxon>Dikarya</taxon>
        <taxon>Ascomycota</taxon>
        <taxon>Pezizomycotina</taxon>
        <taxon>Orbiliomycetes</taxon>
        <taxon>Orbiliales</taxon>
        <taxon>Orbiliaceae</taxon>
        <taxon>Orbilia</taxon>
    </lineage>
</organism>
<dbReference type="Proteomes" id="UP001365542">
    <property type="component" value="Unassembled WGS sequence"/>
</dbReference>
<keyword evidence="2" id="KW-1185">Reference proteome</keyword>
<evidence type="ECO:0000313" key="1">
    <source>
        <dbReference type="EMBL" id="KAK6527632.1"/>
    </source>
</evidence>